<dbReference type="Proteomes" id="UP001366166">
    <property type="component" value="Chromosome"/>
</dbReference>
<gene>
    <name evidence="1" type="ORF">FAK_20350</name>
</gene>
<dbReference type="Pfam" id="PF12675">
    <property type="entry name" value="DUF3795"/>
    <property type="match status" value="1"/>
</dbReference>
<protein>
    <recommendedName>
        <fullName evidence="3">DUF3795 domain-containing protein</fullName>
    </recommendedName>
</protein>
<reference evidence="2" key="1">
    <citation type="journal article" date="2023" name="Arch. Microbiol.">
        <title>Desulfoferula mesophilus gen. nov. sp. nov., a mesophilic sulfate-reducing bacterium isolated from a brackish lake sediment.</title>
        <authorList>
            <person name="Watanabe T."/>
            <person name="Yabe T."/>
            <person name="Tsuji J.M."/>
            <person name="Fukui M."/>
        </authorList>
    </citation>
    <scope>NUCLEOTIDE SEQUENCE [LARGE SCALE GENOMIC DNA]</scope>
    <source>
        <strain evidence="2">12FAK</strain>
    </source>
</reference>
<dbReference type="InterPro" id="IPR024227">
    <property type="entry name" value="DUF3795"/>
</dbReference>
<dbReference type="RefSeq" id="WP_338598714.1">
    <property type="nucleotide sequence ID" value="NZ_AP028679.1"/>
</dbReference>
<proteinExistence type="predicted"/>
<sequence length="113" mass="12634">MNSISCCGLDCAQCPAHLAWLNDDQALRQNTAQEWSRMYKAQITPEQINCQGCQSLQEPLFGHCHACDIRACARERGHATCAPCVDYPCSRLDFVHQAVPAARQNLDNLRSRS</sequence>
<evidence type="ECO:0000313" key="1">
    <source>
        <dbReference type="EMBL" id="BEQ14969.1"/>
    </source>
</evidence>
<keyword evidence="2" id="KW-1185">Reference proteome</keyword>
<accession>A0AAU9EI84</accession>
<dbReference type="AlphaFoldDB" id="A0AAU9EI84"/>
<organism evidence="1 2">
    <name type="scientific">Desulfoferula mesophila</name>
    <dbReference type="NCBI Taxonomy" id="3058419"/>
    <lineage>
        <taxon>Bacteria</taxon>
        <taxon>Pseudomonadati</taxon>
        <taxon>Thermodesulfobacteriota</taxon>
        <taxon>Desulfarculia</taxon>
        <taxon>Desulfarculales</taxon>
        <taxon>Desulfarculaceae</taxon>
        <taxon>Desulfoferula</taxon>
    </lineage>
</organism>
<dbReference type="KEGG" id="dmp:FAK_20350"/>
<dbReference type="EMBL" id="AP028679">
    <property type="protein sequence ID" value="BEQ14969.1"/>
    <property type="molecule type" value="Genomic_DNA"/>
</dbReference>
<name>A0AAU9EI84_9BACT</name>
<evidence type="ECO:0000313" key="2">
    <source>
        <dbReference type="Proteomes" id="UP001366166"/>
    </source>
</evidence>
<evidence type="ECO:0008006" key="3">
    <source>
        <dbReference type="Google" id="ProtNLM"/>
    </source>
</evidence>